<gene>
    <name evidence="6" type="ORF">CMU_024650</name>
</gene>
<dbReference type="Gene3D" id="1.10.287.370">
    <property type="match status" value="1"/>
</dbReference>
<dbReference type="InterPro" id="IPR009053">
    <property type="entry name" value="Prefoldin"/>
</dbReference>
<dbReference type="InterPro" id="IPR004127">
    <property type="entry name" value="Prefoldin_subunit_alpha"/>
</dbReference>
<protein>
    <submittedName>
        <fullName evidence="6">Prefoldin subunit family protein</fullName>
    </submittedName>
</protein>
<evidence type="ECO:0000313" key="6">
    <source>
        <dbReference type="EMBL" id="EEA05459.1"/>
    </source>
</evidence>
<comment type="subcellular location">
    <subcellularLocation>
        <location evidence="1">Nucleus</location>
    </subcellularLocation>
</comment>
<feature type="region of interest" description="Disordered" evidence="5">
    <location>
        <begin position="199"/>
        <end position="226"/>
    </location>
</feature>
<proteinExistence type="inferred from homology"/>
<dbReference type="PANTHER" id="PTHR15111:SF0">
    <property type="entry name" value="UNCONVENTIONAL PREFOLDIN RPB5 INTERACTOR 1"/>
    <property type="match status" value="1"/>
</dbReference>
<dbReference type="eggNOG" id="KOG3130">
    <property type="taxonomic scope" value="Eukaryota"/>
</dbReference>
<feature type="coiled-coil region" evidence="4">
    <location>
        <begin position="85"/>
        <end position="112"/>
    </location>
</feature>
<dbReference type="EMBL" id="DS989727">
    <property type="protein sequence ID" value="EEA05459.1"/>
    <property type="molecule type" value="Genomic_DNA"/>
</dbReference>
<comment type="similarity">
    <text evidence="3">Belongs to the RNA polymerase II subunit 5-mediating protein family.</text>
</comment>
<evidence type="ECO:0000256" key="1">
    <source>
        <dbReference type="ARBA" id="ARBA00004123"/>
    </source>
</evidence>
<dbReference type="GO" id="GO:0003714">
    <property type="term" value="F:transcription corepressor activity"/>
    <property type="evidence" value="ECO:0007669"/>
    <property type="project" value="TreeGrafter"/>
</dbReference>
<dbReference type="CDD" id="cd23159">
    <property type="entry name" value="Prefoldin_URI1"/>
    <property type="match status" value="1"/>
</dbReference>
<dbReference type="GO" id="GO:0019212">
    <property type="term" value="F:phosphatase inhibitor activity"/>
    <property type="evidence" value="ECO:0007669"/>
    <property type="project" value="TreeGrafter"/>
</dbReference>
<accession>B6AAQ7</accession>
<organism evidence="6 7">
    <name type="scientific">Cryptosporidium muris (strain RN66)</name>
    <dbReference type="NCBI Taxonomy" id="441375"/>
    <lineage>
        <taxon>Eukaryota</taxon>
        <taxon>Sar</taxon>
        <taxon>Alveolata</taxon>
        <taxon>Apicomplexa</taxon>
        <taxon>Conoidasida</taxon>
        <taxon>Coccidia</taxon>
        <taxon>Eucoccidiorida</taxon>
        <taxon>Eimeriorina</taxon>
        <taxon>Cryptosporidiidae</taxon>
        <taxon>Cryptosporidium</taxon>
    </lineage>
</organism>
<dbReference type="STRING" id="441375.B6AAQ7"/>
<keyword evidence="4" id="KW-0175">Coiled coil</keyword>
<feature type="coiled-coil region" evidence="4">
    <location>
        <begin position="5"/>
        <end position="32"/>
    </location>
</feature>
<dbReference type="GO" id="GO:0000122">
    <property type="term" value="P:negative regulation of transcription by RNA polymerase II"/>
    <property type="evidence" value="ECO:0007669"/>
    <property type="project" value="TreeGrafter"/>
</dbReference>
<dbReference type="Pfam" id="PF02996">
    <property type="entry name" value="Prefoldin"/>
    <property type="match status" value="1"/>
</dbReference>
<dbReference type="AlphaFoldDB" id="B6AAQ7"/>
<dbReference type="GeneID" id="6995076"/>
<dbReference type="RefSeq" id="XP_002139808.1">
    <property type="nucleotide sequence ID" value="XM_002139772.1"/>
</dbReference>
<reference evidence="6" key="1">
    <citation type="submission" date="2008-06" db="EMBL/GenBank/DDBJ databases">
        <authorList>
            <person name="Lorenzi H."/>
            <person name="Inman J."/>
            <person name="Miller J."/>
            <person name="Schobel S."/>
            <person name="Amedeo P."/>
            <person name="Caler E.V."/>
            <person name="da Silva J."/>
        </authorList>
    </citation>
    <scope>NUCLEOTIDE SEQUENCE [LARGE SCALE GENOMIC DNA]</scope>
    <source>
        <strain evidence="6">RN66</strain>
    </source>
</reference>
<keyword evidence="2" id="KW-0539">Nucleus</keyword>
<evidence type="ECO:0000256" key="3">
    <source>
        <dbReference type="ARBA" id="ARBA00038295"/>
    </source>
</evidence>
<dbReference type="VEuPathDB" id="CryptoDB:CMU_024650"/>
<evidence type="ECO:0000256" key="4">
    <source>
        <dbReference type="SAM" id="Coils"/>
    </source>
</evidence>
<dbReference type="SUPFAM" id="SSF46579">
    <property type="entry name" value="Prefoldin"/>
    <property type="match status" value="1"/>
</dbReference>
<dbReference type="OMA" id="KEMDHIN"/>
<dbReference type="GO" id="GO:0003682">
    <property type="term" value="F:chromatin binding"/>
    <property type="evidence" value="ECO:0007669"/>
    <property type="project" value="TreeGrafter"/>
</dbReference>
<sequence length="226" mass="25941">MDSNETSLEEKKSNLENEIKGLNKIILEFQEVSKVIEHLPEKNQHEIMVPLGPLAFSPGYITNTNQVLMLLGSDIYVQRTTKNALKTITNRLKLAEQCLENANKEMDHINKSLKLFDEVGDTKGVFEQKTHKLHYLKNENAIEILEEIADDFLDINTPPPLPTNNLSIPYIPSHHVETSDINTIHEEFDSMSIEKYKITQNSNSKSNHPKSLFKQRIQEYKAQNKS</sequence>
<keyword evidence="7" id="KW-1185">Reference proteome</keyword>
<dbReference type="PANTHER" id="PTHR15111">
    <property type="entry name" value="RNA POLYMERASE II SUBUNIT 5-MEDIATING PROTEIN NNX3"/>
    <property type="match status" value="1"/>
</dbReference>
<dbReference type="InterPro" id="IPR052255">
    <property type="entry name" value="RNA_pol_II_subunit5-mediator"/>
</dbReference>
<dbReference type="GO" id="GO:0005634">
    <property type="term" value="C:nucleus"/>
    <property type="evidence" value="ECO:0007669"/>
    <property type="project" value="UniProtKB-SubCell"/>
</dbReference>
<name>B6AAQ7_CRYMR</name>
<dbReference type="Proteomes" id="UP000001460">
    <property type="component" value="Unassembled WGS sequence"/>
</dbReference>
<dbReference type="OrthoDB" id="10267474at2759"/>
<evidence type="ECO:0000256" key="2">
    <source>
        <dbReference type="ARBA" id="ARBA00023242"/>
    </source>
</evidence>
<evidence type="ECO:0000256" key="5">
    <source>
        <dbReference type="SAM" id="MobiDB-lite"/>
    </source>
</evidence>
<evidence type="ECO:0000313" key="7">
    <source>
        <dbReference type="Proteomes" id="UP000001460"/>
    </source>
</evidence>